<dbReference type="Proteomes" id="UP001205890">
    <property type="component" value="Unassembled WGS sequence"/>
</dbReference>
<dbReference type="InterPro" id="IPR024409">
    <property type="entry name" value="DUF3833"/>
</dbReference>
<evidence type="ECO:0000256" key="1">
    <source>
        <dbReference type="SAM" id="SignalP"/>
    </source>
</evidence>
<comment type="caution">
    <text evidence="2">The sequence shown here is derived from an EMBL/GenBank/DDBJ whole genome shotgun (WGS) entry which is preliminary data.</text>
</comment>
<name>A0ABT1LGS1_9HYPH</name>
<keyword evidence="3" id="KW-1185">Reference proteome</keyword>
<keyword evidence="1" id="KW-0732">Signal</keyword>
<feature type="chain" id="PRO_5045881599" evidence="1">
    <location>
        <begin position="28"/>
        <end position="178"/>
    </location>
</feature>
<dbReference type="PROSITE" id="PS51318">
    <property type="entry name" value="TAT"/>
    <property type="match status" value="1"/>
</dbReference>
<sequence>MLVSRRNVALGAAALAGAALSPVSPFAAPRRLALEDVLRGRLAGEGVFTDPRDGSSHAVTVSIRGVWNARAATLAMTREIASADGRTERRAWRFRRVRAGLYRVTGDDVVGEAWARESGGIVRVTCLARTPTPAGPSWTVRVDDRLTLLSAGEATAETALSWRYFEVGRLSLSLRRAA</sequence>
<protein>
    <submittedName>
        <fullName evidence="2">DUF3833 domain-containing protein</fullName>
    </submittedName>
</protein>
<dbReference type="InterPro" id="IPR006311">
    <property type="entry name" value="TAT_signal"/>
</dbReference>
<organism evidence="2 3">
    <name type="scientific">Alsobacter ponti</name>
    <dbReference type="NCBI Taxonomy" id="2962936"/>
    <lineage>
        <taxon>Bacteria</taxon>
        <taxon>Pseudomonadati</taxon>
        <taxon>Pseudomonadota</taxon>
        <taxon>Alphaproteobacteria</taxon>
        <taxon>Hyphomicrobiales</taxon>
        <taxon>Alsobacteraceae</taxon>
        <taxon>Alsobacter</taxon>
    </lineage>
</organism>
<reference evidence="2 3" key="1">
    <citation type="submission" date="2022-07" db="EMBL/GenBank/DDBJ databases">
        <authorList>
            <person name="Li W.-J."/>
            <person name="Deng Q.-Q."/>
        </authorList>
    </citation>
    <scope>NUCLEOTIDE SEQUENCE [LARGE SCALE GENOMIC DNA]</scope>
    <source>
        <strain evidence="2 3">SYSU M60028</strain>
    </source>
</reference>
<evidence type="ECO:0000313" key="2">
    <source>
        <dbReference type="EMBL" id="MCP8940702.1"/>
    </source>
</evidence>
<dbReference type="RefSeq" id="WP_254745719.1">
    <property type="nucleotide sequence ID" value="NZ_JANCLU010000025.1"/>
</dbReference>
<evidence type="ECO:0000313" key="3">
    <source>
        <dbReference type="Proteomes" id="UP001205890"/>
    </source>
</evidence>
<feature type="signal peptide" evidence="1">
    <location>
        <begin position="1"/>
        <end position="27"/>
    </location>
</feature>
<dbReference type="EMBL" id="JANCLU010000025">
    <property type="protein sequence ID" value="MCP8940702.1"/>
    <property type="molecule type" value="Genomic_DNA"/>
</dbReference>
<proteinExistence type="predicted"/>
<accession>A0ABT1LGS1</accession>
<gene>
    <name evidence="2" type="ORF">NK718_19420</name>
</gene>
<dbReference type="Pfam" id="PF12915">
    <property type="entry name" value="DUF3833"/>
    <property type="match status" value="1"/>
</dbReference>